<evidence type="ECO:0000313" key="4">
    <source>
        <dbReference type="EMBL" id="AHC14218.1"/>
    </source>
</evidence>
<protein>
    <recommendedName>
        <fullName evidence="3">HTH tetR-type domain-containing protein</fullName>
    </recommendedName>
</protein>
<sequence>MRADKARNKEQIIQTAVSMITPWNFEAVSLDEIARESGVTRATVYNHFSSKLELIKEITMPSMDYITSELKAGLDEAEVTLHGLFAILFRTYELHHQGLELASCKGLNDDPDVLASYGEFIGYFWRYMERARPEGYPLGKEESGRLISRIYLPVLNHIHDEKNGISPGEDPRQVRLDRFSRILSGALGICG</sequence>
<feature type="DNA-binding region" description="H-T-H motif" evidence="2">
    <location>
        <begin position="29"/>
        <end position="48"/>
    </location>
</feature>
<dbReference type="Gene3D" id="1.10.357.10">
    <property type="entry name" value="Tetracycline Repressor, domain 2"/>
    <property type="match status" value="1"/>
</dbReference>
<dbReference type="RefSeq" id="WP_024267149.1">
    <property type="nucleotide sequence ID" value="NC_023035.1"/>
</dbReference>
<evidence type="ECO:0000256" key="1">
    <source>
        <dbReference type="ARBA" id="ARBA00023125"/>
    </source>
</evidence>
<dbReference type="SUPFAM" id="SSF46689">
    <property type="entry name" value="Homeodomain-like"/>
    <property type="match status" value="1"/>
</dbReference>
<dbReference type="Pfam" id="PF00440">
    <property type="entry name" value="TetR_N"/>
    <property type="match status" value="1"/>
</dbReference>
<dbReference type="InterPro" id="IPR001647">
    <property type="entry name" value="HTH_TetR"/>
</dbReference>
<dbReference type="STRING" id="1307761.L21SP2_0796"/>
<evidence type="ECO:0000256" key="2">
    <source>
        <dbReference type="PROSITE-ProRule" id="PRU00335"/>
    </source>
</evidence>
<dbReference type="Proteomes" id="UP000018680">
    <property type="component" value="Chromosome"/>
</dbReference>
<dbReference type="EMBL" id="CP006939">
    <property type="protein sequence ID" value="AHC14218.1"/>
    <property type="molecule type" value="Genomic_DNA"/>
</dbReference>
<dbReference type="InterPro" id="IPR009057">
    <property type="entry name" value="Homeodomain-like_sf"/>
</dbReference>
<accession>V5WEH7</accession>
<dbReference type="PANTHER" id="PTHR43479">
    <property type="entry name" value="ACREF/ENVCD OPERON REPRESSOR-RELATED"/>
    <property type="match status" value="1"/>
</dbReference>
<dbReference type="HOGENOM" id="CLU_069356_2_0_12"/>
<dbReference type="PRINTS" id="PR00455">
    <property type="entry name" value="HTHTETR"/>
</dbReference>
<gene>
    <name evidence="4" type="ORF">L21SP2_0796</name>
</gene>
<dbReference type="OrthoDB" id="355942at2"/>
<dbReference type="AlphaFoldDB" id="V5WEH7"/>
<keyword evidence="1 2" id="KW-0238">DNA-binding</keyword>
<evidence type="ECO:0000259" key="3">
    <source>
        <dbReference type="PROSITE" id="PS50977"/>
    </source>
</evidence>
<name>V5WEH7_9SPIO</name>
<organism evidence="4 5">
    <name type="scientific">Salinispira pacifica</name>
    <dbReference type="NCBI Taxonomy" id="1307761"/>
    <lineage>
        <taxon>Bacteria</taxon>
        <taxon>Pseudomonadati</taxon>
        <taxon>Spirochaetota</taxon>
        <taxon>Spirochaetia</taxon>
        <taxon>Spirochaetales</taxon>
        <taxon>Spirochaetaceae</taxon>
        <taxon>Salinispira</taxon>
    </lineage>
</organism>
<dbReference type="GO" id="GO:0003677">
    <property type="term" value="F:DNA binding"/>
    <property type="evidence" value="ECO:0007669"/>
    <property type="project" value="UniProtKB-UniRule"/>
</dbReference>
<dbReference type="PROSITE" id="PS50977">
    <property type="entry name" value="HTH_TETR_2"/>
    <property type="match status" value="1"/>
</dbReference>
<feature type="domain" description="HTH tetR-type" evidence="3">
    <location>
        <begin position="6"/>
        <end position="66"/>
    </location>
</feature>
<dbReference type="InterPro" id="IPR050624">
    <property type="entry name" value="HTH-type_Tx_Regulator"/>
</dbReference>
<evidence type="ECO:0000313" key="5">
    <source>
        <dbReference type="Proteomes" id="UP000018680"/>
    </source>
</evidence>
<keyword evidence="5" id="KW-1185">Reference proteome</keyword>
<dbReference type="KEGG" id="slr:L21SP2_0796"/>
<proteinExistence type="predicted"/>
<dbReference type="eggNOG" id="COG1309">
    <property type="taxonomic scope" value="Bacteria"/>
</dbReference>
<dbReference type="PANTHER" id="PTHR43479:SF11">
    <property type="entry name" value="ACREF_ENVCD OPERON REPRESSOR-RELATED"/>
    <property type="match status" value="1"/>
</dbReference>
<reference evidence="4 5" key="1">
    <citation type="journal article" date="2015" name="Stand. Genomic Sci.">
        <title>Complete genome sequence and description of Salinispira pacifica gen. nov., sp. nov., a novel spirochaete isolated form a hypersaline microbial mat.</title>
        <authorList>
            <person name="Ben Hania W."/>
            <person name="Joseph M."/>
            <person name="Schumann P."/>
            <person name="Bunk B."/>
            <person name="Fiebig A."/>
            <person name="Sproer C."/>
            <person name="Klenk H.P."/>
            <person name="Fardeau M.L."/>
            <person name="Spring S."/>
        </authorList>
    </citation>
    <scope>NUCLEOTIDE SEQUENCE [LARGE SCALE GENOMIC DNA]</scope>
    <source>
        <strain evidence="4 5">L21-RPul-D2</strain>
    </source>
</reference>